<proteinExistence type="predicted"/>
<protein>
    <submittedName>
        <fullName evidence="1">Uncharacterized protein</fullName>
    </submittedName>
</protein>
<sequence>MAQTQLSATT</sequence>
<name>A0A2P2QEX4_RHIMU</name>
<accession>A0A2P2QEX4</accession>
<evidence type="ECO:0000313" key="1">
    <source>
        <dbReference type="EMBL" id="MBX65529.1"/>
    </source>
</evidence>
<organism evidence="1">
    <name type="scientific">Rhizophora mucronata</name>
    <name type="common">Asiatic mangrove</name>
    <dbReference type="NCBI Taxonomy" id="61149"/>
    <lineage>
        <taxon>Eukaryota</taxon>
        <taxon>Viridiplantae</taxon>
        <taxon>Streptophyta</taxon>
        <taxon>Embryophyta</taxon>
        <taxon>Tracheophyta</taxon>
        <taxon>Spermatophyta</taxon>
        <taxon>Magnoliopsida</taxon>
        <taxon>eudicotyledons</taxon>
        <taxon>Gunneridae</taxon>
        <taxon>Pentapetalae</taxon>
        <taxon>rosids</taxon>
        <taxon>fabids</taxon>
        <taxon>Malpighiales</taxon>
        <taxon>Rhizophoraceae</taxon>
        <taxon>Rhizophora</taxon>
    </lineage>
</organism>
<dbReference type="EMBL" id="GGEC01085045">
    <property type="protein sequence ID" value="MBX65529.1"/>
    <property type="molecule type" value="Transcribed_RNA"/>
</dbReference>
<reference evidence="1" key="1">
    <citation type="submission" date="2018-02" db="EMBL/GenBank/DDBJ databases">
        <title>Rhizophora mucronata_Transcriptome.</title>
        <authorList>
            <person name="Meera S.P."/>
            <person name="Sreeshan A."/>
            <person name="Augustine A."/>
        </authorList>
    </citation>
    <scope>NUCLEOTIDE SEQUENCE</scope>
    <source>
        <tissue evidence="1">Leaf</tissue>
    </source>
</reference>